<organism evidence="1 2">
    <name type="scientific">Crystallibacter crystallopoietes</name>
    <dbReference type="NCBI Taxonomy" id="37928"/>
    <lineage>
        <taxon>Bacteria</taxon>
        <taxon>Bacillati</taxon>
        <taxon>Actinomycetota</taxon>
        <taxon>Actinomycetes</taxon>
        <taxon>Micrococcales</taxon>
        <taxon>Micrococcaceae</taxon>
        <taxon>Crystallibacter</taxon>
    </lineage>
</organism>
<evidence type="ECO:0000313" key="1">
    <source>
        <dbReference type="EMBL" id="SDQ29289.1"/>
    </source>
</evidence>
<protein>
    <submittedName>
        <fullName evidence="1">Uncharacterized protein</fullName>
    </submittedName>
</protein>
<reference evidence="1 2" key="1">
    <citation type="submission" date="2016-10" db="EMBL/GenBank/DDBJ databases">
        <authorList>
            <person name="de Groot N.N."/>
        </authorList>
    </citation>
    <scope>NUCLEOTIDE SEQUENCE [LARGE SCALE GENOMIC DNA]</scope>
    <source>
        <strain evidence="1 2">DSM 20117</strain>
    </source>
</reference>
<gene>
    <name evidence="1" type="ORF">SAMN04489742_0486</name>
</gene>
<dbReference type="STRING" id="37928.SAMN04489742_0486"/>
<name>A0A1H0ZPL5_9MICC</name>
<dbReference type="Proteomes" id="UP000181917">
    <property type="component" value="Unassembled WGS sequence"/>
</dbReference>
<proteinExistence type="predicted"/>
<dbReference type="EMBL" id="FNKH01000002">
    <property type="protein sequence ID" value="SDQ29289.1"/>
    <property type="molecule type" value="Genomic_DNA"/>
</dbReference>
<sequence length="115" mass="11886">MTQVVDAPDATGWEGYLHGSAFSLQPADMFPWTGDAAAVLSPPVHHCAPSSSRVADALGAVRLAAARQESLQWELDAAQLALVEAIRNAAAAGAAVSALCLAADMTESELEDVLK</sequence>
<dbReference type="OrthoDB" id="4950788at2"/>
<dbReference type="RefSeq" id="WP_139186720.1">
    <property type="nucleotide sequence ID" value="NZ_CP018863.1"/>
</dbReference>
<evidence type="ECO:0000313" key="2">
    <source>
        <dbReference type="Proteomes" id="UP000181917"/>
    </source>
</evidence>
<keyword evidence="2" id="KW-1185">Reference proteome</keyword>
<dbReference type="AlphaFoldDB" id="A0A1H0ZPL5"/>
<accession>A0A1H0ZPL5</accession>